<dbReference type="AlphaFoldDB" id="A0A087QNT2"/>
<gene>
    <name evidence="2" type="ORF">AS27_01381</name>
</gene>
<accession>A0A087QNT2</accession>
<evidence type="ECO:0000313" key="3">
    <source>
        <dbReference type="Proteomes" id="UP000053286"/>
    </source>
</evidence>
<dbReference type="EMBL" id="KL225776">
    <property type="protein sequence ID" value="KFM02886.1"/>
    <property type="molecule type" value="Genomic_DNA"/>
</dbReference>
<feature type="compositionally biased region" description="Low complexity" evidence="1">
    <location>
        <begin position="11"/>
        <end position="24"/>
    </location>
</feature>
<evidence type="ECO:0000313" key="2">
    <source>
        <dbReference type="EMBL" id="KFM02886.1"/>
    </source>
</evidence>
<organism evidence="2 3">
    <name type="scientific">Aptenodytes forsteri</name>
    <name type="common">Emperor penguin</name>
    <dbReference type="NCBI Taxonomy" id="9233"/>
    <lineage>
        <taxon>Eukaryota</taxon>
        <taxon>Metazoa</taxon>
        <taxon>Chordata</taxon>
        <taxon>Craniata</taxon>
        <taxon>Vertebrata</taxon>
        <taxon>Euteleostomi</taxon>
        <taxon>Archelosauria</taxon>
        <taxon>Archosauria</taxon>
        <taxon>Dinosauria</taxon>
        <taxon>Saurischia</taxon>
        <taxon>Theropoda</taxon>
        <taxon>Coelurosauria</taxon>
        <taxon>Aves</taxon>
        <taxon>Neognathae</taxon>
        <taxon>Neoaves</taxon>
        <taxon>Aequornithes</taxon>
        <taxon>Sphenisciformes</taxon>
        <taxon>Spheniscidae</taxon>
        <taxon>Aptenodytes</taxon>
    </lineage>
</organism>
<reference evidence="2 3" key="1">
    <citation type="submission" date="2014-04" db="EMBL/GenBank/DDBJ databases">
        <title>Genome evolution of avian class.</title>
        <authorList>
            <person name="Zhang G."/>
            <person name="Li C."/>
        </authorList>
    </citation>
    <scope>NUCLEOTIDE SEQUENCE [LARGE SCALE GENOMIC DNA]</scope>
    <source>
        <strain evidence="2">BGI_AS27</strain>
    </source>
</reference>
<keyword evidence="3" id="KW-1185">Reference proteome</keyword>
<name>A0A087QNT2_APTFO</name>
<protein>
    <submittedName>
        <fullName evidence="2">Uncharacterized protein</fullName>
    </submittedName>
</protein>
<sequence length="36" mass="3429">SLSPQPTWPCAGSSTGTAAPTGAACRSTPGCPSPEP</sequence>
<proteinExistence type="predicted"/>
<feature type="non-terminal residue" evidence="2">
    <location>
        <position position="36"/>
    </location>
</feature>
<feature type="region of interest" description="Disordered" evidence="1">
    <location>
        <begin position="1"/>
        <end position="36"/>
    </location>
</feature>
<feature type="non-terminal residue" evidence="2">
    <location>
        <position position="1"/>
    </location>
</feature>
<evidence type="ECO:0000256" key="1">
    <source>
        <dbReference type="SAM" id="MobiDB-lite"/>
    </source>
</evidence>
<dbReference type="Proteomes" id="UP000053286">
    <property type="component" value="Unassembled WGS sequence"/>
</dbReference>